<evidence type="ECO:0000313" key="4">
    <source>
        <dbReference type="EMBL" id="MDN3294876.1"/>
    </source>
</evidence>
<feature type="compositionally biased region" description="Gly residues" evidence="1">
    <location>
        <begin position="364"/>
        <end position="393"/>
    </location>
</feature>
<feature type="region of interest" description="Disordered" evidence="1">
    <location>
        <begin position="51"/>
        <end position="102"/>
    </location>
</feature>
<dbReference type="InterPro" id="IPR046704">
    <property type="entry name" value="DUF6777"/>
</dbReference>
<proteinExistence type="predicted"/>
<name>A0ABT7Z5X8_9ACTN</name>
<evidence type="ECO:0000313" key="5">
    <source>
        <dbReference type="Proteomes" id="UP001174050"/>
    </source>
</evidence>
<feature type="compositionally biased region" description="Pro residues" evidence="1">
    <location>
        <begin position="344"/>
        <end position="358"/>
    </location>
</feature>
<dbReference type="RefSeq" id="WP_290111918.1">
    <property type="nucleotide sequence ID" value="NZ_JAUEPL010000015.1"/>
</dbReference>
<evidence type="ECO:0000256" key="2">
    <source>
        <dbReference type="SAM" id="SignalP"/>
    </source>
</evidence>
<feature type="chain" id="PRO_5045054883" description="DUF6777 domain-containing protein" evidence="2">
    <location>
        <begin position="27"/>
        <end position="443"/>
    </location>
</feature>
<feature type="signal peptide" evidence="2">
    <location>
        <begin position="1"/>
        <end position="26"/>
    </location>
</feature>
<keyword evidence="2" id="KW-0732">Signal</keyword>
<keyword evidence="5" id="KW-1185">Reference proteome</keyword>
<dbReference type="PROSITE" id="PS51257">
    <property type="entry name" value="PROKAR_LIPOPROTEIN"/>
    <property type="match status" value="1"/>
</dbReference>
<sequence>MRSPTRRRRHAALTALTALAAGVLTAACGGGGDRGAAAGTGTAAGSHTVRLQPAGAQGPDPFTASTALPSPRPPGAPPPAERGGVRTVLGSTPGLYAGTRARPSCDVEQQVRLLTADDTKARAFAQAAGIGPAGIAPWLRGLTPVVLRADTRVTGHGYRDGSATAFQSVLQAGTAVLVDQYGAPRVRCACGNPLRSPVGAQGAAVHKGRPWAGHRPDRVLIIAPTQQVVTSLVIVDVEHDTWIERRTGTGGEQDKRPAAPPPYAPGDRHPADAPGAEPEPPRGDTARPTVPVEPAGPGDAASVPPDVPRGEGRAEPENPGAAEPEPVDPAHCPTELHGGERVPPGCPTPPPPPPPPVLTVPDGPDGGSDGGSEGSPGEGSYDGPGGGPDGGSESGSESGSEGGSGISGDPGAFGGAGLPDGAGAPDGAGEPYGPGVEPEPYEG</sequence>
<comment type="caution">
    <text evidence="4">The sequence shown here is derived from an EMBL/GenBank/DDBJ whole genome shotgun (WGS) entry which is preliminary data.</text>
</comment>
<gene>
    <name evidence="4" type="ORF">QWM81_12590</name>
</gene>
<feature type="compositionally biased region" description="Basic and acidic residues" evidence="1">
    <location>
        <begin position="244"/>
        <end position="257"/>
    </location>
</feature>
<feature type="compositionally biased region" description="Low complexity" evidence="1">
    <location>
        <begin position="433"/>
        <end position="443"/>
    </location>
</feature>
<feature type="compositionally biased region" description="Gly residues" evidence="1">
    <location>
        <begin position="400"/>
        <end position="432"/>
    </location>
</feature>
<dbReference type="Pfam" id="PF20568">
    <property type="entry name" value="DUF6777"/>
    <property type="match status" value="1"/>
</dbReference>
<organism evidence="4 5">
    <name type="scientific">Streptomyces ficellus</name>
    <dbReference type="NCBI Taxonomy" id="1977088"/>
    <lineage>
        <taxon>Bacteria</taxon>
        <taxon>Bacillati</taxon>
        <taxon>Actinomycetota</taxon>
        <taxon>Actinomycetes</taxon>
        <taxon>Kitasatosporales</taxon>
        <taxon>Streptomycetaceae</taxon>
        <taxon>Streptomyces</taxon>
    </lineage>
</organism>
<evidence type="ECO:0000256" key="1">
    <source>
        <dbReference type="SAM" id="MobiDB-lite"/>
    </source>
</evidence>
<feature type="domain" description="DUF6777" evidence="3">
    <location>
        <begin position="86"/>
        <end position="248"/>
    </location>
</feature>
<feature type="compositionally biased region" description="Pro residues" evidence="1">
    <location>
        <begin position="70"/>
        <end position="80"/>
    </location>
</feature>
<dbReference type="EMBL" id="JAUEPL010000015">
    <property type="protein sequence ID" value="MDN3294876.1"/>
    <property type="molecule type" value="Genomic_DNA"/>
</dbReference>
<dbReference type="Proteomes" id="UP001174050">
    <property type="component" value="Unassembled WGS sequence"/>
</dbReference>
<protein>
    <recommendedName>
        <fullName evidence="3">DUF6777 domain-containing protein</fullName>
    </recommendedName>
</protein>
<evidence type="ECO:0000259" key="3">
    <source>
        <dbReference type="Pfam" id="PF20568"/>
    </source>
</evidence>
<feature type="region of interest" description="Disordered" evidence="1">
    <location>
        <begin position="244"/>
        <end position="443"/>
    </location>
</feature>
<accession>A0ABT7Z5X8</accession>
<reference evidence="4" key="1">
    <citation type="submission" date="2023-06" db="EMBL/GenBank/DDBJ databases">
        <title>WGS-Sequencing of Streptomyces ficellus isolate 21 collected from sand in Gara Djebilet Iron Mine in Algeria.</title>
        <authorList>
            <person name="Zegers G.P."/>
            <person name="Gomez A."/>
            <person name="Gueddou A."/>
            <person name="Zahara A.F."/>
            <person name="Worth M."/>
            <person name="Sevigny J.L."/>
            <person name="Tisa L."/>
        </authorList>
    </citation>
    <scope>NUCLEOTIDE SEQUENCE</scope>
    <source>
        <strain evidence="4">AS11</strain>
    </source>
</reference>